<dbReference type="EMBL" id="CP003829">
    <property type="protein sequence ID" value="AFR97656.2"/>
    <property type="molecule type" value="Genomic_DNA"/>
</dbReference>
<evidence type="ECO:0000256" key="1">
    <source>
        <dbReference type="SAM" id="MobiDB-lite"/>
    </source>
</evidence>
<dbReference type="AlphaFoldDB" id="J9VW62"/>
<keyword evidence="3" id="KW-1185">Reference proteome</keyword>
<gene>
    <name evidence="2" type="ORF">CNAG_04562</name>
</gene>
<sequence>MIITSATDGSPIVPTAGVLRHLVALTIGTRHPGMREALNDTTGPLSEFHQALQAVESSGVSEVTGQMALTAGEGGSKVQDFGLSSTSIPVATAATPSEVNAQVIQHEQLAHFHQAAAQKRVKDNSNRPNGLDEFIIEHTPRCLQTTGVARLFAQAQKENTRNATNSLLGSLYDRNTSGQCAENAAQRWGQTDLISTLVAEDAHPDTENLGVKKDDTVFGPDSLVDLSAVSIGTYGGSTFRDLLPGGVAVQEAQKKIEERKARPSPQNSSASTAWSSICCLSPPSLSIDAEVSTARLKSITLDGISEN</sequence>
<organism evidence="2 3">
    <name type="scientific">Cryptococcus neoformans (strain H99 / ATCC 208821 / CBS 10515 / FGSC 9487)</name>
    <name type="common">Cryptococcus neoformans var. grubii serotype A</name>
    <dbReference type="NCBI Taxonomy" id="235443"/>
    <lineage>
        <taxon>Eukaryota</taxon>
        <taxon>Fungi</taxon>
        <taxon>Dikarya</taxon>
        <taxon>Basidiomycota</taxon>
        <taxon>Agaricomycotina</taxon>
        <taxon>Tremellomycetes</taxon>
        <taxon>Tremellales</taxon>
        <taxon>Cryptococcaceae</taxon>
        <taxon>Cryptococcus</taxon>
        <taxon>Cryptococcus neoformans species complex</taxon>
    </lineage>
</organism>
<dbReference type="Proteomes" id="UP000010091">
    <property type="component" value="Chromosome 10"/>
</dbReference>
<dbReference type="GeneID" id="23887960"/>
<protein>
    <submittedName>
        <fullName evidence="2">Uncharacterized protein</fullName>
    </submittedName>
</protein>
<accession>J9VW62</accession>
<proteinExistence type="predicted"/>
<dbReference type="VEuPathDB" id="FungiDB:CNAG_04562"/>
<evidence type="ECO:0000313" key="2">
    <source>
        <dbReference type="EMBL" id="AFR97656.2"/>
    </source>
</evidence>
<feature type="compositionally biased region" description="Polar residues" evidence="1">
    <location>
        <begin position="264"/>
        <end position="273"/>
    </location>
</feature>
<name>J9VW62_CRYN9</name>
<dbReference type="HOGENOM" id="CLU_906190_0_0_1"/>
<feature type="region of interest" description="Disordered" evidence="1">
    <location>
        <begin position="254"/>
        <end position="273"/>
    </location>
</feature>
<dbReference type="RefSeq" id="XP_012052051.1">
    <property type="nucleotide sequence ID" value="XM_012196661.1"/>
</dbReference>
<evidence type="ECO:0000313" key="3">
    <source>
        <dbReference type="Proteomes" id="UP000010091"/>
    </source>
</evidence>
<reference evidence="2 3" key="1">
    <citation type="journal article" date="2014" name="PLoS Genet.">
        <title>Analysis of the genome and transcriptome of Cryptococcus neoformans var. grubii reveals complex RNA expression and microevolution leading to virulence attenuation.</title>
        <authorList>
            <person name="Janbon G."/>
            <person name="Ormerod K.L."/>
            <person name="Paulet D."/>
            <person name="Byrnes E.J.III."/>
            <person name="Yadav V."/>
            <person name="Chatterjee G."/>
            <person name="Mullapudi N."/>
            <person name="Hon C.C."/>
            <person name="Billmyre R.B."/>
            <person name="Brunel F."/>
            <person name="Bahn Y.S."/>
            <person name="Chen W."/>
            <person name="Chen Y."/>
            <person name="Chow E.W."/>
            <person name="Coppee J.Y."/>
            <person name="Floyd-Averette A."/>
            <person name="Gaillardin C."/>
            <person name="Gerik K.J."/>
            <person name="Goldberg J."/>
            <person name="Gonzalez-Hilarion S."/>
            <person name="Gujja S."/>
            <person name="Hamlin J.L."/>
            <person name="Hsueh Y.P."/>
            <person name="Ianiri G."/>
            <person name="Jones S."/>
            <person name="Kodira C.D."/>
            <person name="Kozubowski L."/>
            <person name="Lam W."/>
            <person name="Marra M."/>
            <person name="Mesner L.D."/>
            <person name="Mieczkowski P.A."/>
            <person name="Moyrand F."/>
            <person name="Nielsen K."/>
            <person name="Proux C."/>
            <person name="Rossignol T."/>
            <person name="Schein J.E."/>
            <person name="Sun S."/>
            <person name="Wollschlaeger C."/>
            <person name="Wood I.A."/>
            <person name="Zeng Q."/>
            <person name="Neuveglise C."/>
            <person name="Newlon C.S."/>
            <person name="Perfect J.R."/>
            <person name="Lodge J.K."/>
            <person name="Idnurm A."/>
            <person name="Stajich J.E."/>
            <person name="Kronstad J.W."/>
            <person name="Sanyal K."/>
            <person name="Heitman J."/>
            <person name="Fraser J.A."/>
            <person name="Cuomo C.A."/>
            <person name="Dietrich F.S."/>
        </authorList>
    </citation>
    <scope>NUCLEOTIDE SEQUENCE [LARGE SCALE GENOMIC DNA]</scope>
    <source>
        <strain evidence="3">H99 / ATCC 208821 / CBS 10515 / FGSC 9487</strain>
    </source>
</reference>
<dbReference type="KEGG" id="cng:CNAG_04562"/>